<evidence type="ECO:0000313" key="2">
    <source>
        <dbReference type="Proteomes" id="UP000029590"/>
    </source>
</evidence>
<gene>
    <name evidence="1" type="ORF">DM48_345</name>
</gene>
<accession>A0AAW3F2Q1</accession>
<evidence type="ECO:0000313" key="1">
    <source>
        <dbReference type="EMBL" id="KGC14741.1"/>
    </source>
</evidence>
<sequence length="69" mass="8040">MTIRQISEDEYYGIVESAVMEGYDFDEAIGIAHDQLKYLYGKHAQFDLPHNAEIEQRLQELCEEDGDEE</sequence>
<name>A0AAW3F2Q1_BURGA</name>
<comment type="caution">
    <text evidence="1">The sequence shown here is derived from an EMBL/GenBank/DDBJ whole genome shotgun (WGS) entry which is preliminary data.</text>
</comment>
<dbReference type="RefSeq" id="WP_036054372.1">
    <property type="nucleotide sequence ID" value="NZ_KN150850.1"/>
</dbReference>
<dbReference type="EMBL" id="JPGG01000016">
    <property type="protein sequence ID" value="KGC14741.1"/>
    <property type="molecule type" value="Genomic_DNA"/>
</dbReference>
<proteinExistence type="predicted"/>
<organism evidence="1 2">
    <name type="scientific">Burkholderia gladioli</name>
    <name type="common">Pseudomonas marginata</name>
    <name type="synonym">Phytomonas marginata</name>
    <dbReference type="NCBI Taxonomy" id="28095"/>
    <lineage>
        <taxon>Bacteria</taxon>
        <taxon>Pseudomonadati</taxon>
        <taxon>Pseudomonadota</taxon>
        <taxon>Betaproteobacteria</taxon>
        <taxon>Burkholderiales</taxon>
        <taxon>Burkholderiaceae</taxon>
        <taxon>Burkholderia</taxon>
    </lineage>
</organism>
<reference evidence="1 2" key="1">
    <citation type="submission" date="2014-04" db="EMBL/GenBank/DDBJ databases">
        <authorList>
            <person name="Bishop-Lilly K.A."/>
            <person name="Broomall S.M."/>
            <person name="Chain P.S."/>
            <person name="Chertkov O."/>
            <person name="Coyne S.R."/>
            <person name="Daligault H.E."/>
            <person name="Davenport K.W."/>
            <person name="Erkkila T."/>
            <person name="Frey K.G."/>
            <person name="Gibbons H.S."/>
            <person name="Gu W."/>
            <person name="Jaissle J."/>
            <person name="Johnson S.L."/>
            <person name="Koroleva G.I."/>
            <person name="Ladner J.T."/>
            <person name="Lo C.-C."/>
            <person name="Minogue T.D."/>
            <person name="Munk C."/>
            <person name="Palacios G.F."/>
            <person name="Redden C.L."/>
            <person name="Rosenzweig C.N."/>
            <person name="Scholz M.B."/>
            <person name="Teshima H."/>
            <person name="Xu Y."/>
        </authorList>
    </citation>
    <scope>NUCLEOTIDE SEQUENCE [LARGE SCALE GENOMIC DNA]</scope>
    <source>
        <strain evidence="2">gladioli</strain>
    </source>
</reference>
<protein>
    <submittedName>
        <fullName evidence="1">Uncharacterized protein</fullName>
    </submittedName>
</protein>
<dbReference type="AlphaFoldDB" id="A0AAW3F2Q1"/>
<dbReference type="Proteomes" id="UP000029590">
    <property type="component" value="Unassembled WGS sequence"/>
</dbReference>